<dbReference type="InterPro" id="IPR039315">
    <property type="entry name" value="CheW"/>
</dbReference>
<dbReference type="PANTHER" id="PTHR22617:SF23">
    <property type="entry name" value="CHEMOTAXIS PROTEIN CHEW"/>
    <property type="match status" value="1"/>
</dbReference>
<feature type="domain" description="CheW-like" evidence="1">
    <location>
        <begin position="20"/>
        <end position="160"/>
    </location>
</feature>
<accession>A0A432YMY8</accession>
<gene>
    <name evidence="2" type="ORF">CWI73_10295</name>
</gene>
<evidence type="ECO:0000313" key="2">
    <source>
        <dbReference type="EMBL" id="RUO62310.1"/>
    </source>
</evidence>
<evidence type="ECO:0000313" key="3">
    <source>
        <dbReference type="Proteomes" id="UP000288361"/>
    </source>
</evidence>
<comment type="caution">
    <text evidence="2">The sequence shown here is derived from an EMBL/GenBank/DDBJ whole genome shotgun (WGS) entry which is preliminary data.</text>
</comment>
<dbReference type="InterPro" id="IPR036061">
    <property type="entry name" value="CheW-like_dom_sf"/>
</dbReference>
<reference evidence="2 3" key="1">
    <citation type="journal article" date="2011" name="Front. Microbiol.">
        <title>Genomic signatures of strain selection and enhancement in Bacillus atrophaeus var. globigii, a historical biowarfare simulant.</title>
        <authorList>
            <person name="Gibbons H.S."/>
            <person name="Broomall S.M."/>
            <person name="McNew L.A."/>
            <person name="Daligault H."/>
            <person name="Chapman C."/>
            <person name="Bruce D."/>
            <person name="Karavis M."/>
            <person name="Krepps M."/>
            <person name="McGregor P.A."/>
            <person name="Hong C."/>
            <person name="Park K.H."/>
            <person name="Akmal A."/>
            <person name="Feldman A."/>
            <person name="Lin J.S."/>
            <person name="Chang W.E."/>
            <person name="Higgs B.W."/>
            <person name="Demirev P."/>
            <person name="Lindquist J."/>
            <person name="Liem A."/>
            <person name="Fochler E."/>
            <person name="Read T.D."/>
            <person name="Tapia R."/>
            <person name="Johnson S."/>
            <person name="Bishop-Lilly K.A."/>
            <person name="Detter C."/>
            <person name="Han C."/>
            <person name="Sozhamannan S."/>
            <person name="Rosenzweig C.N."/>
            <person name="Skowronski E.W."/>
        </authorList>
    </citation>
    <scope>NUCLEOTIDE SEQUENCE [LARGE SCALE GENOMIC DNA]</scope>
    <source>
        <strain evidence="2 3">TPS4-2</strain>
    </source>
</reference>
<dbReference type="GO" id="GO:0006935">
    <property type="term" value="P:chemotaxis"/>
    <property type="evidence" value="ECO:0007669"/>
    <property type="project" value="InterPro"/>
</dbReference>
<organism evidence="2 3">
    <name type="scientific">Idiomarina piscisalsi</name>
    <dbReference type="NCBI Taxonomy" id="1096243"/>
    <lineage>
        <taxon>Bacteria</taxon>
        <taxon>Pseudomonadati</taxon>
        <taxon>Pseudomonadota</taxon>
        <taxon>Gammaproteobacteria</taxon>
        <taxon>Alteromonadales</taxon>
        <taxon>Idiomarinaceae</taxon>
        <taxon>Idiomarina</taxon>
    </lineage>
</organism>
<proteinExistence type="predicted"/>
<dbReference type="Gene3D" id="2.30.30.40">
    <property type="entry name" value="SH3 Domains"/>
    <property type="match status" value="1"/>
</dbReference>
<dbReference type="RefSeq" id="WP_126752704.1">
    <property type="nucleotide sequence ID" value="NZ_JBHUMT010000016.1"/>
</dbReference>
<dbReference type="FunFam" id="2.40.50.180:FF:000001">
    <property type="entry name" value="Chemotaxis protein CheW"/>
    <property type="match status" value="1"/>
</dbReference>
<evidence type="ECO:0000259" key="1">
    <source>
        <dbReference type="PROSITE" id="PS50851"/>
    </source>
</evidence>
<dbReference type="CDD" id="cd00732">
    <property type="entry name" value="CheW"/>
    <property type="match status" value="1"/>
</dbReference>
<dbReference type="Proteomes" id="UP000288361">
    <property type="component" value="Unassembled WGS sequence"/>
</dbReference>
<dbReference type="PROSITE" id="PS50851">
    <property type="entry name" value="CHEW"/>
    <property type="match status" value="1"/>
</dbReference>
<dbReference type="EMBL" id="PIQA01000012">
    <property type="protein sequence ID" value="RUO62310.1"/>
    <property type="molecule type" value="Genomic_DNA"/>
</dbReference>
<dbReference type="SMART" id="SM00260">
    <property type="entry name" value="CheW"/>
    <property type="match status" value="1"/>
</dbReference>
<dbReference type="PANTHER" id="PTHR22617">
    <property type="entry name" value="CHEMOTAXIS SENSOR HISTIDINE KINASE-RELATED"/>
    <property type="match status" value="1"/>
</dbReference>
<dbReference type="GO" id="GO:0005829">
    <property type="term" value="C:cytosol"/>
    <property type="evidence" value="ECO:0007669"/>
    <property type="project" value="TreeGrafter"/>
</dbReference>
<dbReference type="AlphaFoldDB" id="A0A432YMY8"/>
<protein>
    <submittedName>
        <fullName evidence="2">Chemotaxis protein CheW</fullName>
    </submittedName>
</protein>
<dbReference type="GO" id="GO:0007165">
    <property type="term" value="P:signal transduction"/>
    <property type="evidence" value="ECO:0007669"/>
    <property type="project" value="InterPro"/>
</dbReference>
<name>A0A432YMY8_9GAMM</name>
<dbReference type="SUPFAM" id="SSF50341">
    <property type="entry name" value="CheW-like"/>
    <property type="match status" value="1"/>
</dbReference>
<sequence>MSKDNRALKNETDADSNDEVLQWVTFQLDDETYGINVMQVQEVLRYSEIAPVPGAPNYVLGIINLRGNVVTVIDTRLRFALQPTEVTDNTRIVIIESEKQVIGILVDSVAEVVYLKTSEIDSAPNVGTDESARFIQGVSNRDDELLILVDLDKMLTDDEWDEISRLG</sequence>
<dbReference type="Gene3D" id="2.40.50.180">
    <property type="entry name" value="CheA-289, Domain 4"/>
    <property type="match status" value="1"/>
</dbReference>
<dbReference type="InterPro" id="IPR002545">
    <property type="entry name" value="CheW-lke_dom"/>
</dbReference>
<dbReference type="Pfam" id="PF01584">
    <property type="entry name" value="CheW"/>
    <property type="match status" value="1"/>
</dbReference>